<accession>A0A9P7RVZ8</accession>
<name>A0A9P7RVZ8_9AGAR</name>
<evidence type="ECO:0000313" key="1">
    <source>
        <dbReference type="EMBL" id="KAG7090458.1"/>
    </source>
</evidence>
<gene>
    <name evidence="1" type="ORF">E1B28_009574</name>
</gene>
<keyword evidence="2" id="KW-1185">Reference proteome</keyword>
<reference evidence="1" key="1">
    <citation type="journal article" date="2021" name="Genome Biol. Evol.">
        <title>The assembled and annotated genome of the fairy-ring fungus Marasmius oreades.</title>
        <authorList>
            <person name="Hiltunen M."/>
            <person name="Ament-Velasquez S.L."/>
            <person name="Johannesson H."/>
        </authorList>
    </citation>
    <scope>NUCLEOTIDE SEQUENCE</scope>
    <source>
        <strain evidence="1">03SP1</strain>
    </source>
</reference>
<dbReference type="AlphaFoldDB" id="A0A9P7RVZ8"/>
<dbReference type="EMBL" id="CM032186">
    <property type="protein sequence ID" value="KAG7090458.1"/>
    <property type="molecule type" value="Genomic_DNA"/>
</dbReference>
<dbReference type="RefSeq" id="XP_043006928.1">
    <property type="nucleotide sequence ID" value="XM_043154473.1"/>
</dbReference>
<organism evidence="1 2">
    <name type="scientific">Marasmius oreades</name>
    <name type="common">fairy-ring Marasmius</name>
    <dbReference type="NCBI Taxonomy" id="181124"/>
    <lineage>
        <taxon>Eukaryota</taxon>
        <taxon>Fungi</taxon>
        <taxon>Dikarya</taxon>
        <taxon>Basidiomycota</taxon>
        <taxon>Agaricomycotina</taxon>
        <taxon>Agaricomycetes</taxon>
        <taxon>Agaricomycetidae</taxon>
        <taxon>Agaricales</taxon>
        <taxon>Marasmiineae</taxon>
        <taxon>Marasmiaceae</taxon>
        <taxon>Marasmius</taxon>
    </lineage>
</organism>
<comment type="caution">
    <text evidence="1">The sequence shown here is derived from an EMBL/GenBank/DDBJ whole genome shotgun (WGS) entry which is preliminary data.</text>
</comment>
<dbReference type="GeneID" id="66078650"/>
<evidence type="ECO:0000313" key="2">
    <source>
        <dbReference type="Proteomes" id="UP001049176"/>
    </source>
</evidence>
<dbReference type="KEGG" id="more:E1B28_009574"/>
<protein>
    <submittedName>
        <fullName evidence="1">Uncharacterized protein</fullName>
    </submittedName>
</protein>
<sequence length="269" mass="30518">MVRLAAKSCERRRCRSLAQTQQRSSGPLYVHNTAFSQGLTHTHHPFMGPIVRAVAKSSAPKKSTRIGAVSLKLRVLGSQIRNSELTRTSLRKRKRGVRKAGEPMDVDDVPMDVDQENRMDIDQTDLSLDVSSFSFCRETKPYEAVPNPGVHPIYQTMILDRFMVQFEAFVEQARREHLHSLFLLTQCNKNVREQLGCLANSLQTLPVSILSRNMSNVSGADHTQLLQTANLIYFVYSHPTRPYGGAFEIYMYDDTLNYLVRYSSTFASL</sequence>
<dbReference type="Proteomes" id="UP001049176">
    <property type="component" value="Chromosome 6"/>
</dbReference>
<proteinExistence type="predicted"/>